<dbReference type="GO" id="GO:0071897">
    <property type="term" value="P:DNA biosynthetic process"/>
    <property type="evidence" value="ECO:0007669"/>
    <property type="project" value="UniProtKB-ARBA"/>
</dbReference>
<sequence>MTPTKLIVLKNFKGNRTLLATDFLRATGIVLDLQKGLWYFSEAPHQSFNFTEPPADIKCLLVVPVASHACQLRENEGTHLSDEQRTKFNSLLKGYAKCFQPGREPTPFIQHRIYTGNHLPVTVPPYRMFPTKKEALKHEIDRFLAEGIIEECKSPYASPVVLIPKANGTMRLGIDYRKLNSITVPDSYKYVNRLL</sequence>
<dbReference type="SUPFAM" id="SSF56672">
    <property type="entry name" value="DNA/RNA polymerases"/>
    <property type="match status" value="1"/>
</dbReference>
<proteinExistence type="predicted"/>
<dbReference type="PANTHER" id="PTHR24559">
    <property type="entry name" value="TRANSPOSON TY3-I GAG-POL POLYPROTEIN"/>
    <property type="match status" value="1"/>
</dbReference>
<gene>
    <name evidence="1" type="ORF">HNY73_019097</name>
</gene>
<comment type="caution">
    <text evidence="1">The sequence shown here is derived from an EMBL/GenBank/DDBJ whole genome shotgun (WGS) entry which is preliminary data.</text>
</comment>
<evidence type="ECO:0000313" key="1">
    <source>
        <dbReference type="EMBL" id="KAF8771717.1"/>
    </source>
</evidence>
<name>A0A8T0EG77_ARGBR</name>
<reference evidence="1" key="2">
    <citation type="submission" date="2020-06" db="EMBL/GenBank/DDBJ databases">
        <authorList>
            <person name="Sheffer M."/>
        </authorList>
    </citation>
    <scope>NUCLEOTIDE SEQUENCE</scope>
</reference>
<evidence type="ECO:0000313" key="2">
    <source>
        <dbReference type="Proteomes" id="UP000807504"/>
    </source>
</evidence>
<dbReference type="Gene3D" id="3.10.10.10">
    <property type="entry name" value="HIV Type 1 Reverse Transcriptase, subunit A, domain 1"/>
    <property type="match status" value="1"/>
</dbReference>
<reference evidence="1" key="1">
    <citation type="journal article" date="2020" name="bioRxiv">
        <title>Chromosome-level reference genome of the European wasp spider Argiope bruennichi: a resource for studies on range expansion and evolutionary adaptation.</title>
        <authorList>
            <person name="Sheffer M.M."/>
            <person name="Hoppe A."/>
            <person name="Krehenwinkel H."/>
            <person name="Uhl G."/>
            <person name="Kuss A.W."/>
            <person name="Jensen L."/>
            <person name="Jensen C."/>
            <person name="Gillespie R.G."/>
            <person name="Hoff K.J."/>
            <person name="Prost S."/>
        </authorList>
    </citation>
    <scope>NUCLEOTIDE SEQUENCE</scope>
</reference>
<dbReference type="Proteomes" id="UP000807504">
    <property type="component" value="Unassembled WGS sequence"/>
</dbReference>
<dbReference type="InterPro" id="IPR043502">
    <property type="entry name" value="DNA/RNA_pol_sf"/>
</dbReference>
<protein>
    <submittedName>
        <fullName evidence="1">Retrovirus-related Pol polyprotein like</fullName>
    </submittedName>
</protein>
<accession>A0A8T0EG77</accession>
<dbReference type="EMBL" id="JABXBU010002228">
    <property type="protein sequence ID" value="KAF8771717.1"/>
    <property type="molecule type" value="Genomic_DNA"/>
</dbReference>
<dbReference type="InterPro" id="IPR053134">
    <property type="entry name" value="RNA-dir_DNA_polymerase"/>
</dbReference>
<keyword evidence="2" id="KW-1185">Reference proteome</keyword>
<dbReference type="AlphaFoldDB" id="A0A8T0EG77"/>
<organism evidence="1 2">
    <name type="scientific">Argiope bruennichi</name>
    <name type="common">Wasp spider</name>
    <name type="synonym">Aranea bruennichi</name>
    <dbReference type="NCBI Taxonomy" id="94029"/>
    <lineage>
        <taxon>Eukaryota</taxon>
        <taxon>Metazoa</taxon>
        <taxon>Ecdysozoa</taxon>
        <taxon>Arthropoda</taxon>
        <taxon>Chelicerata</taxon>
        <taxon>Arachnida</taxon>
        <taxon>Araneae</taxon>
        <taxon>Araneomorphae</taxon>
        <taxon>Entelegynae</taxon>
        <taxon>Araneoidea</taxon>
        <taxon>Araneidae</taxon>
        <taxon>Argiope</taxon>
    </lineage>
</organism>
<dbReference type="PANTHER" id="PTHR24559:SF444">
    <property type="entry name" value="REVERSE TRANSCRIPTASE DOMAIN-CONTAINING PROTEIN"/>
    <property type="match status" value="1"/>
</dbReference>